<name>D6YTF8_WADCW</name>
<dbReference type="Pfam" id="PF00535">
    <property type="entry name" value="Glycos_transf_2"/>
    <property type="match status" value="1"/>
</dbReference>
<dbReference type="PANTHER" id="PTHR43630">
    <property type="entry name" value="POLY-BETA-1,6-N-ACETYL-D-GLUCOSAMINE SYNTHASE"/>
    <property type="match status" value="1"/>
</dbReference>
<dbReference type="RefSeq" id="WP_013181147.1">
    <property type="nucleotide sequence ID" value="NC_014225.1"/>
</dbReference>
<keyword evidence="4" id="KW-1185">Reference proteome</keyword>
<dbReference type="InterPro" id="IPR029044">
    <property type="entry name" value="Nucleotide-diphossugar_trans"/>
</dbReference>
<comment type="similarity">
    <text evidence="1">Belongs to the glycosyltransferase 2 family. WaaE/KdtX subfamily.</text>
</comment>
<gene>
    <name evidence="3" type="ordered locus">wcw_0042</name>
</gene>
<dbReference type="AlphaFoldDB" id="D6YTF8"/>
<dbReference type="eggNOG" id="COG0463">
    <property type="taxonomic scope" value="Bacteria"/>
</dbReference>
<sequence length="256" mass="29544">MISVTILTKNSQKHLKEILDSLHSFDEVVVCDTGSTDCTLEIARAYSNVSLYEKPFAGFGPTHNFASERAKNDWILSIDSDEVPSPELIKEIMEESLDPRCVYSIPRHNFFNGKWIRWCGWHPESVVRLYHRGSTCFSDEQVHEAVIAQGLRVKSFKGALKHYSYDSIDQFLEKMQLYSELFAKQNVGKKRSGLGKAIAHGFYGFFKSFFLKRGFMGGFEGAVISFYNGHTAYYKYLKLREYNRKFFDGQRKTPDF</sequence>
<dbReference type="OrthoDB" id="9815923at2"/>
<keyword evidence="3" id="KW-0808">Transferase</keyword>
<proteinExistence type="inferred from homology"/>
<evidence type="ECO:0000259" key="2">
    <source>
        <dbReference type="Pfam" id="PF00535"/>
    </source>
</evidence>
<protein>
    <submittedName>
        <fullName evidence="3">Glycosyl transferase, family 2</fullName>
    </submittedName>
</protein>
<dbReference type="InterPro" id="IPR001173">
    <property type="entry name" value="Glyco_trans_2-like"/>
</dbReference>
<dbReference type="Gene3D" id="3.90.550.10">
    <property type="entry name" value="Spore Coat Polysaccharide Biosynthesis Protein SpsA, Chain A"/>
    <property type="match status" value="1"/>
</dbReference>
<feature type="domain" description="Glycosyltransferase 2-like" evidence="2">
    <location>
        <begin position="3"/>
        <end position="115"/>
    </location>
</feature>
<evidence type="ECO:0000256" key="1">
    <source>
        <dbReference type="ARBA" id="ARBA00038494"/>
    </source>
</evidence>
<reference evidence="3 4" key="1">
    <citation type="journal article" date="2010" name="PLoS ONE">
        <title>The Waddlia genome: a window into chlamydial biology.</title>
        <authorList>
            <person name="Bertelli C."/>
            <person name="Collyn F."/>
            <person name="Croxatto A."/>
            <person name="Ruckert C."/>
            <person name="Polkinghorne A."/>
            <person name="Kebbi-Beghdadi C."/>
            <person name="Goesmann A."/>
            <person name="Vaughan L."/>
            <person name="Greub G."/>
        </authorList>
    </citation>
    <scope>NUCLEOTIDE SEQUENCE [LARGE SCALE GENOMIC DNA]</scope>
    <source>
        <strain evidence="4">ATCC VR-1470 / WSU 86-1044</strain>
    </source>
</reference>
<dbReference type="Proteomes" id="UP000001505">
    <property type="component" value="Chromosome"/>
</dbReference>
<dbReference type="PANTHER" id="PTHR43630:SF2">
    <property type="entry name" value="GLYCOSYLTRANSFERASE"/>
    <property type="match status" value="1"/>
</dbReference>
<dbReference type="SUPFAM" id="SSF53448">
    <property type="entry name" value="Nucleotide-diphospho-sugar transferases"/>
    <property type="match status" value="1"/>
</dbReference>
<dbReference type="CDD" id="cd02511">
    <property type="entry name" value="Beta4Glucosyltransferase"/>
    <property type="match status" value="1"/>
</dbReference>
<dbReference type="KEGG" id="wch:wcw_0042"/>
<organism evidence="3 4">
    <name type="scientific">Waddlia chondrophila (strain ATCC VR-1470 / WSU 86-1044)</name>
    <dbReference type="NCBI Taxonomy" id="716544"/>
    <lineage>
        <taxon>Bacteria</taxon>
        <taxon>Pseudomonadati</taxon>
        <taxon>Chlamydiota</taxon>
        <taxon>Chlamydiia</taxon>
        <taxon>Parachlamydiales</taxon>
        <taxon>Waddliaceae</taxon>
        <taxon>Waddlia</taxon>
    </lineage>
</organism>
<dbReference type="HOGENOM" id="CLU_065962_1_0_0"/>
<evidence type="ECO:0000313" key="3">
    <source>
        <dbReference type="EMBL" id="ADI37419.1"/>
    </source>
</evidence>
<dbReference type="STRING" id="716544.wcw_0042"/>
<dbReference type="CAZy" id="GT2">
    <property type="family name" value="Glycosyltransferase Family 2"/>
</dbReference>
<accession>D6YTF8</accession>
<dbReference type="GO" id="GO:0016740">
    <property type="term" value="F:transferase activity"/>
    <property type="evidence" value="ECO:0007669"/>
    <property type="project" value="UniProtKB-KW"/>
</dbReference>
<dbReference type="EMBL" id="CP001928">
    <property type="protein sequence ID" value="ADI37419.1"/>
    <property type="molecule type" value="Genomic_DNA"/>
</dbReference>
<evidence type="ECO:0000313" key="4">
    <source>
        <dbReference type="Proteomes" id="UP000001505"/>
    </source>
</evidence>